<accession>A0A3A1U3S0</accession>
<gene>
    <name evidence="1" type="ORF">D1781_06410</name>
</gene>
<protein>
    <recommendedName>
        <fullName evidence="3">Leucine-rich repeat domain-containing protein</fullName>
    </recommendedName>
</protein>
<dbReference type="InterPro" id="IPR032675">
    <property type="entry name" value="LRR_dom_sf"/>
</dbReference>
<reference evidence="2" key="1">
    <citation type="submission" date="2018-09" db="EMBL/GenBank/DDBJ databases">
        <authorList>
            <person name="Kim I."/>
        </authorList>
    </citation>
    <scope>NUCLEOTIDE SEQUENCE [LARGE SCALE GENOMIC DNA]</scope>
    <source>
        <strain evidence="2">DD4a</strain>
    </source>
</reference>
<organism evidence="1 2">
    <name type="scientific">Amnibacterium setariae</name>
    <dbReference type="NCBI Taxonomy" id="2306585"/>
    <lineage>
        <taxon>Bacteria</taxon>
        <taxon>Bacillati</taxon>
        <taxon>Actinomycetota</taxon>
        <taxon>Actinomycetes</taxon>
        <taxon>Micrococcales</taxon>
        <taxon>Microbacteriaceae</taxon>
        <taxon>Amnibacterium</taxon>
    </lineage>
</organism>
<dbReference type="AlphaFoldDB" id="A0A3A1U3S0"/>
<dbReference type="RefSeq" id="WP_119481365.1">
    <property type="nucleotide sequence ID" value="NZ_QXTG01000001.1"/>
</dbReference>
<dbReference type="OrthoDB" id="9815559at2"/>
<comment type="caution">
    <text evidence="1">The sequence shown here is derived from an EMBL/GenBank/DDBJ whole genome shotgun (WGS) entry which is preliminary data.</text>
</comment>
<sequence length="297" mass="32015">MPALRLESEEYVEVAPDTSIDELLAFVEAHHRVDGRAGQPAQGLRVQFDEPLPAHLLRAIGDAVEAFPEVEVYACGRADADLAWTALMPRVRHLSLSTARTESFAPLADLVDLRALSLPETLSRRPSLAPLAALAALEELGIAGHERGFEVVADLPALRHLGLYASRVADFEALAGHPALEAFSFGFGRVRDLAPLARVPHLRALRFWRVSRFEDEHAEALGDLAGLESLALADQPRITDLAPLTRAPAPTLRSLELDGLHGLRSAAFLAGLPALEELLVLDSGAVPDTLTTSTLRP</sequence>
<dbReference type="Gene3D" id="3.80.10.10">
    <property type="entry name" value="Ribonuclease Inhibitor"/>
    <property type="match status" value="1"/>
</dbReference>
<dbReference type="SUPFAM" id="SSF52047">
    <property type="entry name" value="RNI-like"/>
    <property type="match status" value="1"/>
</dbReference>
<keyword evidence="2" id="KW-1185">Reference proteome</keyword>
<dbReference type="EMBL" id="QXTG01000001">
    <property type="protein sequence ID" value="RIX31003.1"/>
    <property type="molecule type" value="Genomic_DNA"/>
</dbReference>
<evidence type="ECO:0000313" key="1">
    <source>
        <dbReference type="EMBL" id="RIX31003.1"/>
    </source>
</evidence>
<evidence type="ECO:0008006" key="3">
    <source>
        <dbReference type="Google" id="ProtNLM"/>
    </source>
</evidence>
<proteinExistence type="predicted"/>
<evidence type="ECO:0000313" key="2">
    <source>
        <dbReference type="Proteomes" id="UP000265742"/>
    </source>
</evidence>
<name>A0A3A1U3S0_9MICO</name>
<dbReference type="Proteomes" id="UP000265742">
    <property type="component" value="Unassembled WGS sequence"/>
</dbReference>